<dbReference type="InterPro" id="IPR012334">
    <property type="entry name" value="Pectin_lyas_fold"/>
</dbReference>
<dbReference type="Pfam" id="PF13229">
    <property type="entry name" value="Beta_helix"/>
    <property type="match status" value="1"/>
</dbReference>
<evidence type="ECO:0000259" key="6">
    <source>
        <dbReference type="Pfam" id="PF07602"/>
    </source>
</evidence>
<dbReference type="Pfam" id="PF21258">
    <property type="entry name" value="Glyco_hydro_120_ins"/>
    <property type="match status" value="1"/>
</dbReference>
<dbReference type="SUPFAM" id="SSF51126">
    <property type="entry name" value="Pectin lyase-like"/>
    <property type="match status" value="1"/>
</dbReference>
<evidence type="ECO:0000256" key="1">
    <source>
        <dbReference type="ARBA" id="ARBA00004613"/>
    </source>
</evidence>
<feature type="domain" description="Glycoside hydrolase 120 insertion" evidence="8">
    <location>
        <begin position="122"/>
        <end position="212"/>
    </location>
</feature>
<proteinExistence type="predicted"/>
<dbReference type="InterPro" id="IPR049169">
    <property type="entry name" value="Glyco_hydro_120_ins"/>
</dbReference>
<dbReference type="Proteomes" id="UP000310760">
    <property type="component" value="Unassembled WGS sequence"/>
</dbReference>
<comment type="caution">
    <text evidence="9">The sequence shown here is derived from an EMBL/GenBank/DDBJ whole genome shotgun (WGS) entry which is preliminary data.</text>
</comment>
<organism evidence="9 10">
    <name type="scientific">Phocaeicola sartorii</name>
    <dbReference type="NCBI Taxonomy" id="671267"/>
    <lineage>
        <taxon>Bacteria</taxon>
        <taxon>Pseudomonadati</taxon>
        <taxon>Bacteroidota</taxon>
        <taxon>Bacteroidia</taxon>
        <taxon>Bacteroidales</taxon>
        <taxon>Bacteroidaceae</taxon>
        <taxon>Phocaeicola</taxon>
    </lineage>
</organism>
<dbReference type="Pfam" id="PF03422">
    <property type="entry name" value="CBM_6"/>
    <property type="match status" value="1"/>
</dbReference>
<dbReference type="Gene3D" id="2.60.120.260">
    <property type="entry name" value="Galactose-binding domain-like"/>
    <property type="match status" value="1"/>
</dbReference>
<dbReference type="InterPro" id="IPR052052">
    <property type="entry name" value="Polysaccharide_Lyase_9"/>
</dbReference>
<evidence type="ECO:0000256" key="4">
    <source>
        <dbReference type="SAM" id="SignalP"/>
    </source>
</evidence>
<evidence type="ECO:0000259" key="5">
    <source>
        <dbReference type="Pfam" id="PF03422"/>
    </source>
</evidence>
<evidence type="ECO:0000259" key="7">
    <source>
        <dbReference type="Pfam" id="PF13229"/>
    </source>
</evidence>
<dbReference type="InterPro" id="IPR006626">
    <property type="entry name" value="PbH1"/>
</dbReference>
<dbReference type="Pfam" id="PF07602">
    <property type="entry name" value="DUF1565"/>
    <property type="match status" value="1"/>
</dbReference>
<evidence type="ECO:0000256" key="2">
    <source>
        <dbReference type="ARBA" id="ARBA00022525"/>
    </source>
</evidence>
<dbReference type="InterPro" id="IPR005084">
    <property type="entry name" value="CBM6"/>
</dbReference>
<feature type="domain" description="CBM6" evidence="5">
    <location>
        <begin position="246"/>
        <end position="330"/>
    </location>
</feature>
<comment type="subcellular location">
    <subcellularLocation>
        <location evidence="1">Secreted</location>
    </subcellularLocation>
</comment>
<dbReference type="SUPFAM" id="SSF49785">
    <property type="entry name" value="Galactose-binding domain-like"/>
    <property type="match status" value="1"/>
</dbReference>
<sequence length="774" mass="85956">MAGRNNHAVGLVLKSKKTSIMRKGLLQLLFFVALSFSATAQNKEYHVSAHSGNDTNAGSVEQPFKTISAAAQVAMPGDVITVHEGVYREQVVPPRGGTSDKKRIIYQAASGEKVVITGSEPVKGWIKVQNQTWKRTLPNSFFGDSNPFDEQIYGSWYRGKGKPNHTGSVYLNGKRIRETFTMNEVLEPAKEQLKWYAEADGNGGPVLMNFEWIRPSQGKQMTSMQASVEGGDQSVCIAIVNRWPFGYLKDNSILHFDQVDFGENSDTLYFQAATLAKGGIVEMKLDNPNGELLGTAMVTNTGDWEQFSVFPLKMKRSLSGKHSVCFTLKAPALKVDGETTIWAQFPEGTDPNASSVEIAVRPQVFYPDKTGINYITVRGFILENAATNWAPPSAEQPGLIGPRWAKGWVIENNIIRNSRCSGISLGRPTFGHAHHYQQMPPRIYAEPEGGQTVEQLADYFENASWTKEEAGFHVIRNNEIYECGQAGIVGCSGGAFSLIEKNEIHDICMGETFEGDEMAGIKLHFANDAVLRNNHIYRTIRGLWLDWGSQGIQVTDNLFHDNDVQEDIFVEVCHGPILIANNILLSHHSLNLSQGIACIHNLICGEITGGQDRCAGGRLTFYYKPHGTVSVGKAPNPGGDLQWYNNLLTGRASFDKWDEPGLPIKYNGNVFPHPFFKPEVKLTKKADGWYLSMNVAFNHKNKEKRRLVTTATLDKAITPNQAFTNPDGSFLKVDTDYKGVKRANNPFPGPFEIKKAGEYEWKVWPNTVVGKKNW</sequence>
<feature type="chain" id="PRO_5020534549" evidence="4">
    <location>
        <begin position="41"/>
        <end position="774"/>
    </location>
</feature>
<gene>
    <name evidence="9" type="ORF">E5339_11755</name>
</gene>
<dbReference type="EMBL" id="SRYJ01000024">
    <property type="protein sequence ID" value="TGY69862.1"/>
    <property type="molecule type" value="Genomic_DNA"/>
</dbReference>
<feature type="domain" description="DUF1565" evidence="6">
    <location>
        <begin position="51"/>
        <end position="90"/>
    </location>
</feature>
<dbReference type="PANTHER" id="PTHR40088">
    <property type="entry name" value="PECTATE LYASE (EUROFUNG)"/>
    <property type="match status" value="1"/>
</dbReference>
<dbReference type="Gene3D" id="2.160.20.10">
    <property type="entry name" value="Single-stranded right-handed beta-helix, Pectin lyase-like"/>
    <property type="match status" value="2"/>
</dbReference>
<protein>
    <submittedName>
        <fullName evidence="9">Carbohydrate-binding protein</fullName>
    </submittedName>
</protein>
<keyword evidence="2" id="KW-0964">Secreted</keyword>
<dbReference type="GO" id="GO:0030246">
    <property type="term" value="F:carbohydrate binding"/>
    <property type="evidence" value="ECO:0007669"/>
    <property type="project" value="InterPro"/>
</dbReference>
<accession>A0A4S2FLP8</accession>
<feature type="domain" description="Right handed beta helix" evidence="7">
    <location>
        <begin position="473"/>
        <end position="596"/>
    </location>
</feature>
<dbReference type="SMART" id="SM00710">
    <property type="entry name" value="PbH1"/>
    <property type="match status" value="4"/>
</dbReference>
<keyword evidence="3 4" id="KW-0732">Signal</keyword>
<dbReference type="CDD" id="cd04084">
    <property type="entry name" value="CBM6_xylanase-like"/>
    <property type="match status" value="1"/>
</dbReference>
<feature type="signal peptide" evidence="4">
    <location>
        <begin position="1"/>
        <end position="40"/>
    </location>
</feature>
<dbReference type="PANTHER" id="PTHR40088:SF2">
    <property type="entry name" value="SECRETED SUGAR HYDROLASE"/>
    <property type="match status" value="1"/>
</dbReference>
<name>A0A4S2FLP8_9BACT</name>
<dbReference type="InterPro" id="IPR011459">
    <property type="entry name" value="DUF1565"/>
</dbReference>
<evidence type="ECO:0000256" key="3">
    <source>
        <dbReference type="ARBA" id="ARBA00022729"/>
    </source>
</evidence>
<dbReference type="InterPro" id="IPR011050">
    <property type="entry name" value="Pectin_lyase_fold/virulence"/>
</dbReference>
<dbReference type="GO" id="GO:0005576">
    <property type="term" value="C:extracellular region"/>
    <property type="evidence" value="ECO:0007669"/>
    <property type="project" value="UniProtKB-SubCell"/>
</dbReference>
<dbReference type="AlphaFoldDB" id="A0A4S2FLP8"/>
<dbReference type="InterPro" id="IPR008979">
    <property type="entry name" value="Galactose-bd-like_sf"/>
</dbReference>
<evidence type="ECO:0000313" key="10">
    <source>
        <dbReference type="Proteomes" id="UP000310760"/>
    </source>
</evidence>
<evidence type="ECO:0000259" key="8">
    <source>
        <dbReference type="Pfam" id="PF21258"/>
    </source>
</evidence>
<evidence type="ECO:0000313" key="9">
    <source>
        <dbReference type="EMBL" id="TGY69862.1"/>
    </source>
</evidence>
<reference evidence="9 10" key="1">
    <citation type="submission" date="2019-04" db="EMBL/GenBank/DDBJ databases">
        <title>Microbes associate with the intestines of laboratory mice.</title>
        <authorList>
            <person name="Navarre W."/>
            <person name="Wong E."/>
            <person name="Huang K."/>
            <person name="Tropini C."/>
            <person name="Ng K."/>
            <person name="Yu B."/>
        </authorList>
    </citation>
    <scope>NUCLEOTIDE SEQUENCE [LARGE SCALE GENOMIC DNA]</scope>
    <source>
        <strain evidence="9 10">NM22_B1</strain>
    </source>
</reference>
<dbReference type="InterPro" id="IPR039448">
    <property type="entry name" value="Beta_helix"/>
</dbReference>
<dbReference type="GO" id="GO:0016837">
    <property type="term" value="F:carbon-oxygen lyase activity, acting on polysaccharides"/>
    <property type="evidence" value="ECO:0007669"/>
    <property type="project" value="TreeGrafter"/>
</dbReference>